<organism evidence="2 3">
    <name type="scientific">Miscanthus lutarioriparius</name>
    <dbReference type="NCBI Taxonomy" id="422564"/>
    <lineage>
        <taxon>Eukaryota</taxon>
        <taxon>Viridiplantae</taxon>
        <taxon>Streptophyta</taxon>
        <taxon>Embryophyta</taxon>
        <taxon>Tracheophyta</taxon>
        <taxon>Spermatophyta</taxon>
        <taxon>Magnoliopsida</taxon>
        <taxon>Liliopsida</taxon>
        <taxon>Poales</taxon>
        <taxon>Poaceae</taxon>
        <taxon>PACMAD clade</taxon>
        <taxon>Panicoideae</taxon>
        <taxon>Andropogonodae</taxon>
        <taxon>Andropogoneae</taxon>
        <taxon>Saccharinae</taxon>
        <taxon>Miscanthus</taxon>
    </lineage>
</organism>
<sequence length="272" mass="27865">MQAVLFVPWLGQPVATGSTTPLSGPWLAGGTATAPWRPATRSVRSGARAWAEVDQHRDGAVEAAGAGGWGRALGAADGGASRAKAAFLDSVLAASYCTGSVGGCAAAVGPDEPRRRAGPAHQGVILHPCSSLRLRCRPVRRTSMPVASSSATSSQRTSSSTQESTMLGASWYSPLGRSYALAHGLVAVWPVGAGGGGRPSPACWVGETSPDCRSLLIFRRVFSSGVSASSALSLMVPENLMPGGVSTAAAIPLHGFLPMDGVEWWYVGPEVL</sequence>
<comment type="caution">
    <text evidence="2">The sequence shown here is derived from an EMBL/GenBank/DDBJ whole genome shotgun (WGS) entry which is preliminary data.</text>
</comment>
<evidence type="ECO:0000256" key="1">
    <source>
        <dbReference type="SAM" id="MobiDB-lite"/>
    </source>
</evidence>
<dbReference type="AlphaFoldDB" id="A0A811QW79"/>
<dbReference type="Proteomes" id="UP000604825">
    <property type="component" value="Unassembled WGS sequence"/>
</dbReference>
<name>A0A811QW79_9POAL</name>
<evidence type="ECO:0000313" key="3">
    <source>
        <dbReference type="Proteomes" id="UP000604825"/>
    </source>
</evidence>
<protein>
    <submittedName>
        <fullName evidence="2">Uncharacterized protein</fullName>
    </submittedName>
</protein>
<feature type="region of interest" description="Disordered" evidence="1">
    <location>
        <begin position="143"/>
        <end position="163"/>
    </location>
</feature>
<reference evidence="2" key="1">
    <citation type="submission" date="2020-10" db="EMBL/GenBank/DDBJ databases">
        <authorList>
            <person name="Han B."/>
            <person name="Lu T."/>
            <person name="Zhao Q."/>
            <person name="Huang X."/>
            <person name="Zhao Y."/>
        </authorList>
    </citation>
    <scope>NUCLEOTIDE SEQUENCE</scope>
</reference>
<feature type="compositionally biased region" description="Low complexity" evidence="1">
    <location>
        <begin position="147"/>
        <end position="163"/>
    </location>
</feature>
<evidence type="ECO:0000313" key="2">
    <source>
        <dbReference type="EMBL" id="CAD6260590.1"/>
    </source>
</evidence>
<dbReference type="EMBL" id="CAJGYO010000011">
    <property type="protein sequence ID" value="CAD6260590.1"/>
    <property type="molecule type" value="Genomic_DNA"/>
</dbReference>
<accession>A0A811QW79</accession>
<keyword evidence="3" id="KW-1185">Reference proteome</keyword>
<gene>
    <name evidence="2" type="ORF">NCGR_LOCUS44022</name>
</gene>
<proteinExistence type="predicted"/>